<reference evidence="4 5" key="1">
    <citation type="submission" date="2016-11" db="EMBL/GenBank/DDBJ databases">
        <authorList>
            <person name="Varghese N."/>
            <person name="Submissions S."/>
        </authorList>
    </citation>
    <scope>NUCLEOTIDE SEQUENCE [LARGE SCALE GENOMIC DNA]</scope>
    <source>
        <strain evidence="4 5">DSM 19027</strain>
    </source>
</reference>
<protein>
    <submittedName>
        <fullName evidence="4">Uncharacterized membrane protein</fullName>
    </submittedName>
</protein>
<dbReference type="Pfam" id="PF20990">
    <property type="entry name" value="DUF2207_C"/>
    <property type="match status" value="1"/>
</dbReference>
<organism evidence="4 5">
    <name type="scientific">Thermoclostridium caenicola</name>
    <dbReference type="NCBI Taxonomy" id="659425"/>
    <lineage>
        <taxon>Bacteria</taxon>
        <taxon>Bacillati</taxon>
        <taxon>Bacillota</taxon>
        <taxon>Clostridia</taxon>
        <taxon>Eubacteriales</taxon>
        <taxon>Oscillospiraceae</taxon>
        <taxon>Thermoclostridium</taxon>
    </lineage>
</organism>
<evidence type="ECO:0000259" key="2">
    <source>
        <dbReference type="Pfam" id="PF09972"/>
    </source>
</evidence>
<dbReference type="EMBL" id="FQZP01000033">
    <property type="protein sequence ID" value="SHJ23067.1"/>
    <property type="molecule type" value="Genomic_DNA"/>
</dbReference>
<evidence type="ECO:0000256" key="1">
    <source>
        <dbReference type="SAM" id="Phobius"/>
    </source>
</evidence>
<dbReference type="InterPro" id="IPR018702">
    <property type="entry name" value="DUF2207"/>
</dbReference>
<evidence type="ECO:0000259" key="3">
    <source>
        <dbReference type="Pfam" id="PF20990"/>
    </source>
</evidence>
<name>A0A1M6HLL9_9FIRM</name>
<feature type="transmembrane region" description="Helical" evidence="1">
    <location>
        <begin position="289"/>
        <end position="307"/>
    </location>
</feature>
<gene>
    <name evidence="4" type="ORF">SAMN05444373_103324</name>
</gene>
<evidence type="ECO:0000313" key="5">
    <source>
        <dbReference type="Proteomes" id="UP000324781"/>
    </source>
</evidence>
<sequence length="608" mass="69226">MKRSRLGISIITLIMVMVFHNWTAVPSLAETDDEYKVAAYDVTVVLNRDGSADVREKIDFTFYDGFNNIMIPIARNEGEEIEINHVYMQRKDKLIECKRLMAGQWDAEVFTGTYSVIDEPDHVKLKIYGSFYRSFGSVTIYYKVKNAIRRYRDVAEYQRTHIPKLWETRISSINIAVRLPEPAGSDEIAFWFHGVFVGAKELIYSQIVNFNVPDTVPGEYVETRIIFPQSQVPDCPVTDDSPNRSRIIAEEMEYQASDKADLLEARENAARRAGQKAYYERMRLRARNALSILSIILTLAAAYYILFMQKKLRHHKKKPIPDVFRDIDRLDPAEVRMLVANGRTGARAMLGKLMELTARGVIGLGTRRGLDNKVRFTFVLPGRPGNLLLNQADSYFIEWMTGLSPSNHEFDPIQLLGFMDSEEKAGTLKAAFDGWVLRVKEAYHGKNILDGSIVKYRNFGIVSGVLLLFLGLFIPIAFSVAMGYLILPSGFLLLTYSLRIRKHTEYGTEQHRIWKTIRLRIRKRTLTRDALPEWMRSCPALLGYGVALGIENEIARWIATSGQNYHDSGDCPICAHFQTGEPKDHGLDRVVKNTLSIMDEAVSSVQDA</sequence>
<keyword evidence="1" id="KW-0812">Transmembrane</keyword>
<feature type="domain" description="DUF2207" evidence="2">
    <location>
        <begin position="38"/>
        <end position="227"/>
    </location>
</feature>
<accession>A0A1M6HLL9</accession>
<keyword evidence="1" id="KW-0472">Membrane</keyword>
<keyword evidence="1" id="KW-1133">Transmembrane helix</keyword>
<dbReference type="Pfam" id="PF09972">
    <property type="entry name" value="DUF2207"/>
    <property type="match status" value="1"/>
</dbReference>
<evidence type="ECO:0000313" key="4">
    <source>
        <dbReference type="EMBL" id="SHJ23067.1"/>
    </source>
</evidence>
<feature type="domain" description="Predicted membrane protein YciQ-like C-terminal" evidence="3">
    <location>
        <begin position="329"/>
        <end position="555"/>
    </location>
</feature>
<dbReference type="OrthoDB" id="5507254at2"/>
<keyword evidence="5" id="KW-1185">Reference proteome</keyword>
<dbReference type="RefSeq" id="WP_149679022.1">
    <property type="nucleotide sequence ID" value="NZ_FQZP01000033.1"/>
</dbReference>
<dbReference type="InterPro" id="IPR048389">
    <property type="entry name" value="YciQ-like_C"/>
</dbReference>
<proteinExistence type="predicted"/>
<dbReference type="AlphaFoldDB" id="A0A1M6HLL9"/>
<dbReference type="Proteomes" id="UP000324781">
    <property type="component" value="Unassembled WGS sequence"/>
</dbReference>